<protein>
    <submittedName>
        <fullName evidence="7">UDP-galactopyranose mutase</fullName>
        <ecNumber evidence="7">5.4.99.9</ecNumber>
    </submittedName>
</protein>
<reference evidence="7 8" key="1">
    <citation type="submission" date="2019-08" db="EMBL/GenBank/DDBJ databases">
        <title>In-depth cultivation of the pig gut microbiome towards novel bacterial diversity and tailored functional studies.</title>
        <authorList>
            <person name="Wylensek D."/>
            <person name="Hitch T.C.A."/>
            <person name="Clavel T."/>
        </authorList>
    </citation>
    <scope>NUCLEOTIDE SEQUENCE [LARGE SCALE GENOMIC DNA]</scope>
    <source>
        <strain evidence="7 8">LKV-178-WT-2C</strain>
    </source>
</reference>
<evidence type="ECO:0000256" key="4">
    <source>
        <dbReference type="ARBA" id="ARBA00022827"/>
    </source>
</evidence>
<dbReference type="NCBIfam" id="TIGR00031">
    <property type="entry name" value="UDP-GALP_mutase"/>
    <property type="match status" value="1"/>
</dbReference>
<comment type="cofactor">
    <cofactor evidence="1">
        <name>FAD</name>
        <dbReference type="ChEBI" id="CHEBI:57692"/>
    </cofactor>
</comment>
<organism evidence="7 8">
    <name type="scientific">Segatella copri</name>
    <dbReference type="NCBI Taxonomy" id="165179"/>
    <lineage>
        <taxon>Bacteria</taxon>
        <taxon>Pseudomonadati</taxon>
        <taxon>Bacteroidota</taxon>
        <taxon>Bacteroidia</taxon>
        <taxon>Bacteroidales</taxon>
        <taxon>Prevotellaceae</taxon>
        <taxon>Segatella</taxon>
    </lineage>
</organism>
<dbReference type="PANTHER" id="PTHR21197">
    <property type="entry name" value="UDP-GALACTOPYRANOSE MUTASE"/>
    <property type="match status" value="1"/>
</dbReference>
<comment type="caution">
    <text evidence="7">The sequence shown here is derived from an EMBL/GenBank/DDBJ whole genome shotgun (WGS) entry which is preliminary data.</text>
</comment>
<evidence type="ECO:0000256" key="3">
    <source>
        <dbReference type="ARBA" id="ARBA00022630"/>
    </source>
</evidence>
<evidence type="ECO:0000313" key="7">
    <source>
        <dbReference type="EMBL" id="MST78858.1"/>
    </source>
</evidence>
<dbReference type="InterPro" id="IPR015899">
    <property type="entry name" value="UDP-GalPyranose_mutase_C"/>
</dbReference>
<dbReference type="Proteomes" id="UP000450161">
    <property type="component" value="Unassembled WGS sequence"/>
</dbReference>
<dbReference type="AlphaFoldDB" id="A0A6I2U2T4"/>
<dbReference type="InterPro" id="IPR004379">
    <property type="entry name" value="UDP-GALP_mutase"/>
</dbReference>
<evidence type="ECO:0000259" key="6">
    <source>
        <dbReference type="Pfam" id="PF03275"/>
    </source>
</evidence>
<dbReference type="Pfam" id="PF03275">
    <property type="entry name" value="GLF"/>
    <property type="match status" value="1"/>
</dbReference>
<evidence type="ECO:0000313" key="8">
    <source>
        <dbReference type="Proteomes" id="UP000450161"/>
    </source>
</evidence>
<dbReference type="EMBL" id="VUNF01000061">
    <property type="protein sequence ID" value="MST78858.1"/>
    <property type="molecule type" value="Genomic_DNA"/>
</dbReference>
<dbReference type="SUPFAM" id="SSF51971">
    <property type="entry name" value="Nucleotide-binding domain"/>
    <property type="match status" value="1"/>
</dbReference>
<dbReference type="RefSeq" id="WP_154483481.1">
    <property type="nucleotide sequence ID" value="NZ_VUNF01000061.1"/>
</dbReference>
<accession>A0A6I2U2T4</accession>
<dbReference type="GO" id="GO:0005829">
    <property type="term" value="C:cytosol"/>
    <property type="evidence" value="ECO:0007669"/>
    <property type="project" value="TreeGrafter"/>
</dbReference>
<evidence type="ECO:0000256" key="5">
    <source>
        <dbReference type="ARBA" id="ARBA00023235"/>
    </source>
</evidence>
<gene>
    <name evidence="7" type="primary">glf</name>
    <name evidence="7" type="ORF">FYJ72_14685</name>
</gene>
<evidence type="ECO:0000256" key="1">
    <source>
        <dbReference type="ARBA" id="ARBA00001974"/>
    </source>
</evidence>
<proteinExistence type="inferred from homology"/>
<dbReference type="PANTHER" id="PTHR21197:SF0">
    <property type="entry name" value="UDP-GALACTOPYRANOSE MUTASE"/>
    <property type="match status" value="1"/>
</dbReference>
<dbReference type="EC" id="5.4.99.9" evidence="7"/>
<keyword evidence="4" id="KW-0274">FAD</keyword>
<dbReference type="Gene3D" id="3.40.50.720">
    <property type="entry name" value="NAD(P)-binding Rossmann-like Domain"/>
    <property type="match status" value="3"/>
</dbReference>
<name>A0A6I2U2T4_9BACT</name>
<feature type="domain" description="UDP-galactopyranose mutase C-terminal" evidence="6">
    <location>
        <begin position="154"/>
        <end position="371"/>
    </location>
</feature>
<keyword evidence="3" id="KW-0285">Flavoprotein</keyword>
<dbReference type="SUPFAM" id="SSF54373">
    <property type="entry name" value="FAD-linked reductases, C-terminal domain"/>
    <property type="match status" value="1"/>
</dbReference>
<dbReference type="GO" id="GO:0050660">
    <property type="term" value="F:flavin adenine dinucleotide binding"/>
    <property type="evidence" value="ECO:0007669"/>
    <property type="project" value="TreeGrafter"/>
</dbReference>
<comment type="similarity">
    <text evidence="2">Belongs to the UDP-galactopyranose/dTDP-fucopyranose mutase family.</text>
</comment>
<sequence>MEYDYLIVGSGLFGATFAHLAHKQGKKCLVIDKRSHLGGNIYCENIEGINVHKYGAHIFHTSNKKVWDFVNSIVEFNRYTNSPVANYKGKLYNLPFNMNTFYQMWGVTTPEEAQAKIDEQKAEAVARMKADGVTEPRNLEEQAQLLIGKDIYEKLIKGYTEKQWGRKCTELPAFIIKRLPVRLIFDNNYFNDKYQGIPVGGYNKLIDGLLEGIETKTGVDFFTDCIEMASGDKILLKDDWQNFADKLVFTGKIDEFYDYQFGKLNYRTVRFEQEIFDCSNYQGNAVVNYTEREIPYTRVIEHKHFEMFGQEVYACPKTVISKEFSTEWKDGMEPYYPVNDKQNSNLYVLYKALADMEDKVIFGGRLAEYKYYDMAPIIEQVLNLENKI</sequence>
<evidence type="ECO:0000256" key="2">
    <source>
        <dbReference type="ARBA" id="ARBA00009321"/>
    </source>
</evidence>
<dbReference type="Pfam" id="PF13450">
    <property type="entry name" value="NAD_binding_8"/>
    <property type="match status" value="1"/>
</dbReference>
<dbReference type="GO" id="GO:0008767">
    <property type="term" value="F:UDP-galactopyranose mutase activity"/>
    <property type="evidence" value="ECO:0007669"/>
    <property type="project" value="UniProtKB-EC"/>
</dbReference>
<keyword evidence="5 7" id="KW-0413">Isomerase</keyword>